<keyword evidence="2" id="KW-1185">Reference proteome</keyword>
<dbReference type="Pfam" id="PF13489">
    <property type="entry name" value="Methyltransf_23"/>
    <property type="match status" value="1"/>
</dbReference>
<evidence type="ECO:0000313" key="2">
    <source>
        <dbReference type="Proteomes" id="UP000637002"/>
    </source>
</evidence>
<dbReference type="InterPro" id="IPR029063">
    <property type="entry name" value="SAM-dependent_MTases_sf"/>
</dbReference>
<dbReference type="AlphaFoldDB" id="A0A916UZ60"/>
<dbReference type="SUPFAM" id="SSF53335">
    <property type="entry name" value="S-adenosyl-L-methionine-dependent methyltransferases"/>
    <property type="match status" value="1"/>
</dbReference>
<dbReference type="Proteomes" id="UP000637002">
    <property type="component" value="Unassembled WGS sequence"/>
</dbReference>
<evidence type="ECO:0000313" key="1">
    <source>
        <dbReference type="EMBL" id="GGC94973.1"/>
    </source>
</evidence>
<proteinExistence type="predicted"/>
<evidence type="ECO:0008006" key="3">
    <source>
        <dbReference type="Google" id="ProtNLM"/>
    </source>
</evidence>
<dbReference type="Gene3D" id="3.40.50.150">
    <property type="entry name" value="Vaccinia Virus protein VP39"/>
    <property type="match status" value="1"/>
</dbReference>
<reference evidence="1" key="2">
    <citation type="submission" date="2020-09" db="EMBL/GenBank/DDBJ databases">
        <authorList>
            <person name="Sun Q."/>
            <person name="Zhou Y."/>
        </authorList>
    </citation>
    <scope>NUCLEOTIDE SEQUENCE</scope>
    <source>
        <strain evidence="1">CGMCC 1.12919</strain>
    </source>
</reference>
<accession>A0A916UZ60</accession>
<sequence>MQKIVDLRPGMTVYHFAPERFLMDFFHGKVGRSYRAFDLFPDLYKHEKVRVAKFDICKDLMNVDSDSCDLIVHNHVLEHIPCSVPDTLLQFVRILRPGGTMLFSVPFRGERTDEDLSPELSEEDRKRRFAQGDHMRIFGSIDFPKLLEQVLGSDCLYRQIDHFTKEELLAAGVPWSGGREPNGTSLFVFRKE</sequence>
<dbReference type="EMBL" id="BMGG01000022">
    <property type="protein sequence ID" value="GGC94973.1"/>
    <property type="molecule type" value="Genomic_DNA"/>
</dbReference>
<protein>
    <recommendedName>
        <fullName evidence="3">Methyltransferase type 11 domain-containing protein</fullName>
    </recommendedName>
</protein>
<organism evidence="1 2">
    <name type="scientific">Chelatococcus reniformis</name>
    <dbReference type="NCBI Taxonomy" id="1494448"/>
    <lineage>
        <taxon>Bacteria</taxon>
        <taxon>Pseudomonadati</taxon>
        <taxon>Pseudomonadota</taxon>
        <taxon>Alphaproteobacteria</taxon>
        <taxon>Hyphomicrobiales</taxon>
        <taxon>Chelatococcaceae</taxon>
        <taxon>Chelatococcus</taxon>
    </lineage>
</organism>
<dbReference type="RefSeq" id="WP_188612941.1">
    <property type="nucleotide sequence ID" value="NZ_BMGG01000022.1"/>
</dbReference>
<dbReference type="CDD" id="cd02440">
    <property type="entry name" value="AdoMet_MTases"/>
    <property type="match status" value="1"/>
</dbReference>
<name>A0A916UZ60_9HYPH</name>
<comment type="caution">
    <text evidence="1">The sequence shown here is derived from an EMBL/GenBank/DDBJ whole genome shotgun (WGS) entry which is preliminary data.</text>
</comment>
<reference evidence="1" key="1">
    <citation type="journal article" date="2014" name="Int. J. Syst. Evol. Microbiol.">
        <title>Complete genome sequence of Corynebacterium casei LMG S-19264T (=DSM 44701T), isolated from a smear-ripened cheese.</title>
        <authorList>
            <consortium name="US DOE Joint Genome Institute (JGI-PGF)"/>
            <person name="Walter F."/>
            <person name="Albersmeier A."/>
            <person name="Kalinowski J."/>
            <person name="Ruckert C."/>
        </authorList>
    </citation>
    <scope>NUCLEOTIDE SEQUENCE</scope>
    <source>
        <strain evidence="1">CGMCC 1.12919</strain>
    </source>
</reference>
<gene>
    <name evidence="1" type="ORF">GCM10010994_60860</name>
</gene>